<dbReference type="RefSeq" id="XP_030988533.1">
    <property type="nucleotide sequence ID" value="XM_031136494.1"/>
</dbReference>
<evidence type="ECO:0000313" key="5">
    <source>
        <dbReference type="Proteomes" id="UP000319257"/>
    </source>
</evidence>
<proteinExistence type="inferred from homology"/>
<reference evidence="4 5" key="1">
    <citation type="submission" date="2019-06" db="EMBL/GenBank/DDBJ databases">
        <title>Draft genome sequence of the filamentous fungus Phialemoniopsis curvata isolated from diesel fuel.</title>
        <authorList>
            <person name="Varaljay V.A."/>
            <person name="Lyon W.J."/>
            <person name="Crouch A.L."/>
            <person name="Drake C.E."/>
            <person name="Hollomon J.M."/>
            <person name="Nadeau L.J."/>
            <person name="Nunn H.S."/>
            <person name="Stevenson B.S."/>
            <person name="Bojanowski C.L."/>
            <person name="Crookes-Goodson W.J."/>
        </authorList>
    </citation>
    <scope>NUCLEOTIDE SEQUENCE [LARGE SCALE GENOMIC DNA]</scope>
    <source>
        <strain evidence="4 5">D216</strain>
    </source>
</reference>
<dbReference type="PANTHER" id="PTHR33657:SF8">
    <property type="entry name" value="DOMAIN PROTEIN, PUTATIVE (AFU_ORTHOLOGUE AFUA_5G00600)-RELATED"/>
    <property type="match status" value="1"/>
</dbReference>
<dbReference type="InterPro" id="IPR008701">
    <property type="entry name" value="NPP1"/>
</dbReference>
<protein>
    <submittedName>
        <fullName evidence="4">Uncharacterized protein</fullName>
    </submittedName>
</protein>
<keyword evidence="3" id="KW-0732">Signal</keyword>
<dbReference type="PANTHER" id="PTHR33657">
    <property type="entry name" value="DOMAIN PROTEIN, PUTATIVE (AFU_ORTHOLOGUE AFUA_5G00600)-RELATED"/>
    <property type="match status" value="1"/>
</dbReference>
<dbReference type="InParanoid" id="A0A507AEK4"/>
<evidence type="ECO:0000256" key="3">
    <source>
        <dbReference type="SAM" id="SignalP"/>
    </source>
</evidence>
<dbReference type="GeneID" id="41969765"/>
<organism evidence="4 5">
    <name type="scientific">Thyridium curvatum</name>
    <dbReference type="NCBI Taxonomy" id="1093900"/>
    <lineage>
        <taxon>Eukaryota</taxon>
        <taxon>Fungi</taxon>
        <taxon>Dikarya</taxon>
        <taxon>Ascomycota</taxon>
        <taxon>Pezizomycotina</taxon>
        <taxon>Sordariomycetes</taxon>
        <taxon>Sordariomycetidae</taxon>
        <taxon>Thyridiales</taxon>
        <taxon>Thyridiaceae</taxon>
        <taxon>Thyridium</taxon>
    </lineage>
</organism>
<keyword evidence="5" id="KW-1185">Reference proteome</keyword>
<dbReference type="STRING" id="1093900.A0A507AEK4"/>
<evidence type="ECO:0000313" key="4">
    <source>
        <dbReference type="EMBL" id="TPX06822.1"/>
    </source>
</evidence>
<evidence type="ECO:0000256" key="2">
    <source>
        <dbReference type="ARBA" id="ARBA00023026"/>
    </source>
</evidence>
<dbReference type="AlphaFoldDB" id="A0A507AEK4"/>
<comment type="similarity">
    <text evidence="1">Belongs to the Necrosis inducing protein (NPP1) family.</text>
</comment>
<accession>A0A507AEK4</accession>
<sequence length="239" mass="25830">MRFNFFAAALAASSVSAAAIEPRAVIAYDQVVGFPQTVPSGVVGAAYLRYKPWLEVTNGCVPFPAVDKDGNTSGGLDTKGGQNEGCAHNIGQVYARVGAYAGRYALMYTWYMPKDSPAPGMGHRHDWENAVVWIDDVNSDSPKIQALSASAHGGYATVHDDILVDLFLDGTRPKIGYISIWPLNHQLVLSFEKGGEQPLIAWESLTDAAREALTNTDFGDANFPLKDGAFEQHLEKAKP</sequence>
<comment type="caution">
    <text evidence="4">The sequence shown here is derived from an EMBL/GenBank/DDBJ whole genome shotgun (WGS) entry which is preliminary data.</text>
</comment>
<evidence type="ECO:0000256" key="1">
    <source>
        <dbReference type="ARBA" id="ARBA00009520"/>
    </source>
</evidence>
<gene>
    <name evidence="4" type="ORF">E0L32_002318</name>
</gene>
<feature type="signal peptide" evidence="3">
    <location>
        <begin position="1"/>
        <end position="19"/>
    </location>
</feature>
<dbReference type="PIRSF" id="PIRSF029958">
    <property type="entry name" value="Necrosis-inducing_protein"/>
    <property type="match status" value="1"/>
</dbReference>
<feature type="chain" id="PRO_5021354081" evidence="3">
    <location>
        <begin position="20"/>
        <end position="239"/>
    </location>
</feature>
<keyword evidence="2" id="KW-0843">Virulence</keyword>
<name>A0A507AEK4_9PEZI</name>
<dbReference type="Proteomes" id="UP000319257">
    <property type="component" value="Unassembled WGS sequence"/>
</dbReference>
<dbReference type="Pfam" id="PF05630">
    <property type="entry name" value="NPP1"/>
    <property type="match status" value="1"/>
</dbReference>
<dbReference type="EMBL" id="SKBQ01000009">
    <property type="protein sequence ID" value="TPX06822.1"/>
    <property type="molecule type" value="Genomic_DNA"/>
</dbReference>
<dbReference type="OrthoDB" id="89086at2759"/>